<evidence type="ECO:0000256" key="4">
    <source>
        <dbReference type="ARBA" id="ARBA00022491"/>
    </source>
</evidence>
<dbReference type="GO" id="GO:1900376">
    <property type="term" value="P:regulation of secondary metabolite biosynthetic process"/>
    <property type="evidence" value="ECO:0007669"/>
    <property type="project" value="TreeGrafter"/>
</dbReference>
<dbReference type="Gene3D" id="3.30.1490.190">
    <property type="match status" value="1"/>
</dbReference>
<dbReference type="EMBL" id="AZER01000013">
    <property type="protein sequence ID" value="KRL27980.1"/>
    <property type="molecule type" value="Genomic_DNA"/>
</dbReference>
<dbReference type="GO" id="GO:0003700">
    <property type="term" value="F:DNA-binding transcription factor activity"/>
    <property type="evidence" value="ECO:0007669"/>
    <property type="project" value="InterPro"/>
</dbReference>
<keyword evidence="4" id="KW-0678">Repressor</keyword>
<evidence type="ECO:0000313" key="11">
    <source>
        <dbReference type="EMBL" id="KRL27980.1"/>
    </source>
</evidence>
<dbReference type="CDD" id="cd07153">
    <property type="entry name" value="Fur_like"/>
    <property type="match status" value="1"/>
</dbReference>
<evidence type="ECO:0000256" key="2">
    <source>
        <dbReference type="ARBA" id="ARBA00007957"/>
    </source>
</evidence>
<keyword evidence="7" id="KW-0238">DNA-binding</keyword>
<organism evidence="11 12">
    <name type="scientific">Limosilactobacillus frumenti DSM 13145</name>
    <dbReference type="NCBI Taxonomy" id="1423746"/>
    <lineage>
        <taxon>Bacteria</taxon>
        <taxon>Bacillati</taxon>
        <taxon>Bacillota</taxon>
        <taxon>Bacilli</taxon>
        <taxon>Lactobacillales</taxon>
        <taxon>Lactobacillaceae</taxon>
        <taxon>Limosilactobacillus</taxon>
    </lineage>
</organism>
<keyword evidence="10" id="KW-0408">Iron</keyword>
<proteinExistence type="inferred from homology"/>
<keyword evidence="6" id="KW-0805">Transcription regulation</keyword>
<keyword evidence="9" id="KW-0479">Metal-binding</keyword>
<dbReference type="InterPro" id="IPR002481">
    <property type="entry name" value="FUR"/>
</dbReference>
<evidence type="ECO:0000256" key="9">
    <source>
        <dbReference type="PIRSR" id="PIRSR602481-1"/>
    </source>
</evidence>
<evidence type="ECO:0000256" key="3">
    <source>
        <dbReference type="ARBA" id="ARBA00022490"/>
    </source>
</evidence>
<sequence length="146" mass="17047">MNELIERAHSLMKKHHLRSTKQRQLIIERLVQDPDRYINIMEVDRFLRQTYPGVSHDTIYRNMKEFADCGIVELCANGDQMQVKYRCDVNHHHHFICDVCGKVQEIQMPPLDQQFFAQQLPGAKITGHTFELHGVCANCQKKQGSK</sequence>
<dbReference type="Gene3D" id="1.10.10.10">
    <property type="entry name" value="Winged helix-like DNA-binding domain superfamily/Winged helix DNA-binding domain"/>
    <property type="match status" value="1"/>
</dbReference>
<feature type="binding site" evidence="9">
    <location>
        <position position="97"/>
    </location>
    <ligand>
        <name>Zn(2+)</name>
        <dbReference type="ChEBI" id="CHEBI:29105"/>
    </ligand>
</feature>
<evidence type="ECO:0000256" key="1">
    <source>
        <dbReference type="ARBA" id="ARBA00004496"/>
    </source>
</evidence>
<reference evidence="11 12" key="1">
    <citation type="journal article" date="2015" name="Genome Announc.">
        <title>Expanding the biotechnology potential of lactobacilli through comparative genomics of 213 strains and associated genera.</title>
        <authorList>
            <person name="Sun Z."/>
            <person name="Harris H.M."/>
            <person name="McCann A."/>
            <person name="Guo C."/>
            <person name="Argimon S."/>
            <person name="Zhang W."/>
            <person name="Yang X."/>
            <person name="Jeffery I.B."/>
            <person name="Cooney J.C."/>
            <person name="Kagawa T.F."/>
            <person name="Liu W."/>
            <person name="Song Y."/>
            <person name="Salvetti E."/>
            <person name="Wrobel A."/>
            <person name="Rasinkangas P."/>
            <person name="Parkhill J."/>
            <person name="Rea M.C."/>
            <person name="O'Sullivan O."/>
            <person name="Ritari J."/>
            <person name="Douillard F.P."/>
            <person name="Paul Ross R."/>
            <person name="Yang R."/>
            <person name="Briner A.E."/>
            <person name="Felis G.E."/>
            <person name="de Vos W.M."/>
            <person name="Barrangou R."/>
            <person name="Klaenhammer T.R."/>
            <person name="Caufield P.W."/>
            <person name="Cui Y."/>
            <person name="Zhang H."/>
            <person name="O'Toole P.W."/>
        </authorList>
    </citation>
    <scope>NUCLEOTIDE SEQUENCE [LARGE SCALE GENOMIC DNA]</scope>
    <source>
        <strain evidence="11 12">DSM 13145</strain>
    </source>
</reference>
<accession>A0A0R1P6X8</accession>
<dbReference type="PANTHER" id="PTHR33202">
    <property type="entry name" value="ZINC UPTAKE REGULATION PROTEIN"/>
    <property type="match status" value="1"/>
</dbReference>
<keyword evidence="12" id="KW-1185">Reference proteome</keyword>
<comment type="similarity">
    <text evidence="2">Belongs to the Fur family.</text>
</comment>
<dbReference type="InterPro" id="IPR036388">
    <property type="entry name" value="WH-like_DNA-bd_sf"/>
</dbReference>
<protein>
    <submittedName>
        <fullName evidence="11">Ferric uptake regulator family protein</fullName>
    </submittedName>
</protein>
<evidence type="ECO:0000256" key="10">
    <source>
        <dbReference type="PIRSR" id="PIRSR602481-2"/>
    </source>
</evidence>
<dbReference type="Proteomes" id="UP000051445">
    <property type="component" value="Unassembled WGS sequence"/>
</dbReference>
<evidence type="ECO:0000256" key="5">
    <source>
        <dbReference type="ARBA" id="ARBA00022833"/>
    </source>
</evidence>
<dbReference type="GO" id="GO:0008270">
    <property type="term" value="F:zinc ion binding"/>
    <property type="evidence" value="ECO:0007669"/>
    <property type="project" value="TreeGrafter"/>
</dbReference>
<feature type="binding site" evidence="10">
    <location>
        <position position="91"/>
    </location>
    <ligand>
        <name>Fe cation</name>
        <dbReference type="ChEBI" id="CHEBI:24875"/>
    </ligand>
</feature>
<dbReference type="OrthoDB" id="8659436at2"/>
<dbReference type="GO" id="GO:0000976">
    <property type="term" value="F:transcription cis-regulatory region binding"/>
    <property type="evidence" value="ECO:0007669"/>
    <property type="project" value="TreeGrafter"/>
</dbReference>
<gene>
    <name evidence="11" type="ORF">FD27_GL000252</name>
</gene>
<comment type="subcellular location">
    <subcellularLocation>
        <location evidence="1">Cytoplasm</location>
    </subcellularLocation>
</comment>
<comment type="caution">
    <text evidence="11">The sequence shown here is derived from an EMBL/GenBank/DDBJ whole genome shotgun (WGS) entry which is preliminary data.</text>
</comment>
<dbReference type="GO" id="GO:0045892">
    <property type="term" value="P:negative regulation of DNA-templated transcription"/>
    <property type="evidence" value="ECO:0007669"/>
    <property type="project" value="TreeGrafter"/>
</dbReference>
<feature type="binding site" evidence="9">
    <location>
        <position position="139"/>
    </location>
    <ligand>
        <name>Zn(2+)</name>
        <dbReference type="ChEBI" id="CHEBI:29105"/>
    </ligand>
</feature>
<evidence type="ECO:0000256" key="7">
    <source>
        <dbReference type="ARBA" id="ARBA00023125"/>
    </source>
</evidence>
<dbReference type="PANTHER" id="PTHR33202:SF1">
    <property type="entry name" value="FERRIC UPTAKE REGULATION PROTEIN"/>
    <property type="match status" value="1"/>
</dbReference>
<feature type="binding site" evidence="9">
    <location>
        <position position="100"/>
    </location>
    <ligand>
        <name>Zn(2+)</name>
        <dbReference type="ChEBI" id="CHEBI:29105"/>
    </ligand>
</feature>
<dbReference type="InterPro" id="IPR043135">
    <property type="entry name" value="Fur_C"/>
</dbReference>
<dbReference type="AlphaFoldDB" id="A0A0R1P6X8"/>
<dbReference type="GO" id="GO:0005737">
    <property type="term" value="C:cytoplasm"/>
    <property type="evidence" value="ECO:0007669"/>
    <property type="project" value="UniProtKB-SubCell"/>
</dbReference>
<evidence type="ECO:0000313" key="12">
    <source>
        <dbReference type="Proteomes" id="UP000051445"/>
    </source>
</evidence>
<name>A0A0R1P6X8_9LACO</name>
<comment type="cofactor">
    <cofactor evidence="9">
        <name>Zn(2+)</name>
        <dbReference type="ChEBI" id="CHEBI:29105"/>
    </cofactor>
    <text evidence="9">Binds 1 zinc ion per subunit.</text>
</comment>
<keyword evidence="8" id="KW-0804">Transcription</keyword>
<dbReference type="STRING" id="1423746.FD27_GL000252"/>
<comment type="cofactor">
    <cofactor evidence="10">
        <name>Mn(2+)</name>
        <dbReference type="ChEBI" id="CHEBI:29035"/>
    </cofactor>
    <cofactor evidence="10">
        <name>Fe(2+)</name>
        <dbReference type="ChEBI" id="CHEBI:29033"/>
    </cofactor>
    <text evidence="10">Binds 1 Mn(2+) or Fe(2+) ion per subunit.</text>
</comment>
<dbReference type="SUPFAM" id="SSF46785">
    <property type="entry name" value="Winged helix' DNA-binding domain"/>
    <property type="match status" value="1"/>
</dbReference>
<keyword evidence="3" id="KW-0963">Cytoplasm</keyword>
<dbReference type="PATRIC" id="fig|1423746.3.peg.259"/>
<evidence type="ECO:0000256" key="6">
    <source>
        <dbReference type="ARBA" id="ARBA00023015"/>
    </source>
</evidence>
<dbReference type="Pfam" id="PF01475">
    <property type="entry name" value="FUR"/>
    <property type="match status" value="1"/>
</dbReference>
<feature type="binding site" evidence="9">
    <location>
        <position position="136"/>
    </location>
    <ligand>
        <name>Zn(2+)</name>
        <dbReference type="ChEBI" id="CHEBI:29105"/>
    </ligand>
</feature>
<dbReference type="InterPro" id="IPR036390">
    <property type="entry name" value="WH_DNA-bd_sf"/>
</dbReference>
<evidence type="ECO:0000256" key="8">
    <source>
        <dbReference type="ARBA" id="ARBA00023163"/>
    </source>
</evidence>
<dbReference type="RefSeq" id="WP_057748964.1">
    <property type="nucleotide sequence ID" value="NZ_AZER01000013.1"/>
</dbReference>
<feature type="binding site" evidence="10">
    <location>
        <position position="128"/>
    </location>
    <ligand>
        <name>Fe cation</name>
        <dbReference type="ChEBI" id="CHEBI:24875"/>
    </ligand>
</feature>
<keyword evidence="5 9" id="KW-0862">Zinc</keyword>